<sequence length="243" mass="27287">MFLMRLNEVNMDIVVLNCLYLIVGTIVAIPNIYFFLRLIRIKKMRSSYGIMLYGSLAGCGCGIVMAANGVMRLIKFHIKYYTQRVPSTTCILESIGPWEAWINFQFASCLFAHSIDRLIVVCYPLSYFANQSKIVAALVVFSFIPATLAITVLIIREFSLAQHTVNRMCRSSDIFETPAAAYIDLAKLIVGGISIILIVPVLVVLRRRKEKMANFRKISATADNSAKGGYNRKQESFTKIAFS</sequence>
<organism evidence="2 3">
    <name type="scientific">Syphacia muris</name>
    <dbReference type="NCBI Taxonomy" id="451379"/>
    <lineage>
        <taxon>Eukaryota</taxon>
        <taxon>Metazoa</taxon>
        <taxon>Ecdysozoa</taxon>
        <taxon>Nematoda</taxon>
        <taxon>Chromadorea</taxon>
        <taxon>Rhabditida</taxon>
        <taxon>Spirurina</taxon>
        <taxon>Oxyuridomorpha</taxon>
        <taxon>Oxyuroidea</taxon>
        <taxon>Oxyuridae</taxon>
        <taxon>Syphacia</taxon>
    </lineage>
</organism>
<protein>
    <submittedName>
        <fullName evidence="3">G_PROTEIN_RECEP_F1_2 domain-containing protein</fullName>
    </submittedName>
</protein>
<keyword evidence="1" id="KW-1133">Transmembrane helix</keyword>
<name>A0A0N5ACP8_9BILA</name>
<feature type="transmembrane region" description="Helical" evidence="1">
    <location>
        <begin position="48"/>
        <end position="67"/>
    </location>
</feature>
<evidence type="ECO:0000313" key="3">
    <source>
        <dbReference type="WBParaSite" id="SMUV_0000192601-mRNA-1"/>
    </source>
</evidence>
<keyword evidence="1" id="KW-0812">Transmembrane</keyword>
<feature type="transmembrane region" description="Helical" evidence="1">
    <location>
        <begin position="13"/>
        <end position="36"/>
    </location>
</feature>
<dbReference type="Gene3D" id="1.20.1070.10">
    <property type="entry name" value="Rhodopsin 7-helix transmembrane proteins"/>
    <property type="match status" value="1"/>
</dbReference>
<dbReference type="SUPFAM" id="SSF81321">
    <property type="entry name" value="Family A G protein-coupled receptor-like"/>
    <property type="match status" value="1"/>
</dbReference>
<dbReference type="Proteomes" id="UP000046393">
    <property type="component" value="Unplaced"/>
</dbReference>
<feature type="transmembrane region" description="Helical" evidence="1">
    <location>
        <begin position="185"/>
        <end position="205"/>
    </location>
</feature>
<dbReference type="PANTHER" id="PTHR23360">
    <property type="entry name" value="G-PROTEIN COUPLED RECEPTORS FAMILY 1 PROFILE DOMAIN-CONTAINING PROTEIN-RELATED"/>
    <property type="match status" value="1"/>
</dbReference>
<dbReference type="AlphaFoldDB" id="A0A0N5ACP8"/>
<evidence type="ECO:0000256" key="1">
    <source>
        <dbReference type="SAM" id="Phobius"/>
    </source>
</evidence>
<evidence type="ECO:0000313" key="2">
    <source>
        <dbReference type="Proteomes" id="UP000046393"/>
    </source>
</evidence>
<proteinExistence type="predicted"/>
<dbReference type="InterPro" id="IPR047130">
    <property type="entry name" value="7TM_GPCR_Srsx_nematod"/>
</dbReference>
<dbReference type="WBParaSite" id="SMUV_0000192601-mRNA-1">
    <property type="protein sequence ID" value="SMUV_0000192601-mRNA-1"/>
    <property type="gene ID" value="SMUV_0000192601"/>
</dbReference>
<reference evidence="3" key="1">
    <citation type="submission" date="2017-02" db="UniProtKB">
        <authorList>
            <consortium name="WormBaseParasite"/>
        </authorList>
    </citation>
    <scope>IDENTIFICATION</scope>
</reference>
<keyword evidence="2" id="KW-1185">Reference proteome</keyword>
<feature type="transmembrane region" description="Helical" evidence="1">
    <location>
        <begin position="135"/>
        <end position="155"/>
    </location>
</feature>
<dbReference type="PANTHER" id="PTHR23360:SF29">
    <property type="entry name" value="G_PROTEIN_RECEP_F1_2 DOMAIN-CONTAINING PROTEIN"/>
    <property type="match status" value="1"/>
</dbReference>
<keyword evidence="1" id="KW-0472">Membrane</keyword>
<accession>A0A0N5ACP8</accession>